<feature type="domain" description="Gfo/Idh/MocA-like oxidoreductase N-terminal" evidence="1">
    <location>
        <begin position="40"/>
        <end position="168"/>
    </location>
</feature>
<organism evidence="3 4">
    <name type="scientific">Tangfeifania diversioriginum</name>
    <dbReference type="NCBI Taxonomy" id="1168035"/>
    <lineage>
        <taxon>Bacteria</taxon>
        <taxon>Pseudomonadati</taxon>
        <taxon>Bacteroidota</taxon>
        <taxon>Bacteroidia</taxon>
        <taxon>Marinilabiliales</taxon>
        <taxon>Prolixibacteraceae</taxon>
        <taxon>Tangfeifania</taxon>
    </lineage>
</organism>
<dbReference type="SUPFAM" id="SSF51735">
    <property type="entry name" value="NAD(P)-binding Rossmann-fold domains"/>
    <property type="match status" value="1"/>
</dbReference>
<dbReference type="PANTHER" id="PTHR43818">
    <property type="entry name" value="BCDNA.GH03377"/>
    <property type="match status" value="1"/>
</dbReference>
<dbReference type="Gene3D" id="3.30.360.10">
    <property type="entry name" value="Dihydrodipicolinate Reductase, domain 2"/>
    <property type="match status" value="1"/>
</dbReference>
<evidence type="ECO:0000259" key="2">
    <source>
        <dbReference type="Pfam" id="PF19051"/>
    </source>
</evidence>
<dbReference type="PROSITE" id="PS51318">
    <property type="entry name" value="TAT"/>
    <property type="match status" value="1"/>
</dbReference>
<dbReference type="Proteomes" id="UP000184050">
    <property type="component" value="Unassembled WGS sequence"/>
</dbReference>
<dbReference type="InterPro" id="IPR043906">
    <property type="entry name" value="Gfo/Idh/MocA_OxRdtase_bact_C"/>
</dbReference>
<proteinExistence type="predicted"/>
<dbReference type="InterPro" id="IPR000683">
    <property type="entry name" value="Gfo/Idh/MocA-like_OxRdtase_N"/>
</dbReference>
<feature type="domain" description="Gfo/Idh/MocA-like oxidoreductase bacterial type C-terminal" evidence="2">
    <location>
        <begin position="205"/>
        <end position="430"/>
    </location>
</feature>
<reference evidence="3 4" key="1">
    <citation type="submission" date="2016-11" db="EMBL/GenBank/DDBJ databases">
        <authorList>
            <person name="Jaros S."/>
            <person name="Januszkiewicz K."/>
            <person name="Wedrychowicz H."/>
        </authorList>
    </citation>
    <scope>NUCLEOTIDE SEQUENCE [LARGE SCALE GENOMIC DNA]</scope>
    <source>
        <strain evidence="3 4">DSM 27063</strain>
    </source>
</reference>
<dbReference type="EMBL" id="FQZE01000034">
    <property type="protein sequence ID" value="SHJ85029.1"/>
    <property type="molecule type" value="Genomic_DNA"/>
</dbReference>
<dbReference type="NCBIfam" id="TIGR01409">
    <property type="entry name" value="TAT_signal_seq"/>
    <property type="match status" value="1"/>
</dbReference>
<dbReference type="Pfam" id="PF01408">
    <property type="entry name" value="GFO_IDH_MocA"/>
    <property type="match status" value="1"/>
</dbReference>
<dbReference type="Gene3D" id="3.40.50.720">
    <property type="entry name" value="NAD(P)-binding Rossmann-like Domain"/>
    <property type="match status" value="1"/>
</dbReference>
<sequence length="434" mass="48713">MNKMNRRNFIGKAAAGAAAVTIIPRHVMGGKGFVAANDRINLGFIGTGKQVYTLLNGIGGCKETAVVAACDVFDSKLNKFIESANKKNTDKGLNAKVDSYHFYRELLERSDVDAVVIVTPDHWHAQIAVDAAKAGKDIYCEKPLALTVAEGRAMVNATRKYDRVFQTGNMQRSWRDFRHAVELVRNGYIGEIKEVNVSVGEPVKQCDLPTQPVPEGLDWNEWVGPSLYRGYHEDLAPVSTDGPWAWWRGYRNFGGGLITDWGAHMFDIAQWALGMDESGPVQFLPPADPTQDNGLTMVYENGVRMNHKQWGGEGDYNAVQFIGTEGRIEVSRSFLRTFPNENLAKAELKDTDERVYFSDNHYQDWVDAIKNRTKPVSDVETGHRTASVCNVTNIAYELGRPLLWNPEKEKFVGDDYANLMVGRPYRGKWDYTDF</sequence>
<evidence type="ECO:0000259" key="1">
    <source>
        <dbReference type="Pfam" id="PF01408"/>
    </source>
</evidence>
<dbReference type="GO" id="GO:0000166">
    <property type="term" value="F:nucleotide binding"/>
    <property type="evidence" value="ECO:0007669"/>
    <property type="project" value="InterPro"/>
</dbReference>
<dbReference type="RefSeq" id="WP_217652726.1">
    <property type="nucleotide sequence ID" value="NZ_FQZE01000034.1"/>
</dbReference>
<gene>
    <name evidence="3" type="ORF">SAMN05444280_13431</name>
</gene>
<evidence type="ECO:0000313" key="4">
    <source>
        <dbReference type="Proteomes" id="UP000184050"/>
    </source>
</evidence>
<name>A0A1M6MNM2_9BACT</name>
<dbReference type="AlphaFoldDB" id="A0A1M6MNM2"/>
<accession>A0A1M6MNM2</accession>
<dbReference type="SUPFAM" id="SSF55347">
    <property type="entry name" value="Glyceraldehyde-3-phosphate dehydrogenase-like, C-terminal domain"/>
    <property type="match status" value="1"/>
</dbReference>
<dbReference type="InterPro" id="IPR006311">
    <property type="entry name" value="TAT_signal"/>
</dbReference>
<keyword evidence="4" id="KW-1185">Reference proteome</keyword>
<dbReference type="InterPro" id="IPR036291">
    <property type="entry name" value="NAD(P)-bd_dom_sf"/>
</dbReference>
<protein>
    <submittedName>
        <fullName evidence="3">Tat (Twin-arginine translocation) pathway signal sequence</fullName>
    </submittedName>
</protein>
<dbReference type="InterPro" id="IPR019546">
    <property type="entry name" value="TAT_signal_bac_arc"/>
</dbReference>
<evidence type="ECO:0000313" key="3">
    <source>
        <dbReference type="EMBL" id="SHJ85029.1"/>
    </source>
</evidence>
<dbReference type="PANTHER" id="PTHR43818:SF5">
    <property type="entry name" value="OXIDOREDUCTASE FAMILY PROTEIN"/>
    <property type="match status" value="1"/>
</dbReference>
<dbReference type="InterPro" id="IPR050463">
    <property type="entry name" value="Gfo/Idh/MocA_oxidrdct_glycsds"/>
</dbReference>
<dbReference type="STRING" id="1168035.SAMN05444280_13431"/>
<dbReference type="Pfam" id="PF19051">
    <property type="entry name" value="GFO_IDH_MocA_C2"/>
    <property type="match status" value="1"/>
</dbReference>